<reference evidence="1" key="1">
    <citation type="submission" date="2020-08" db="EMBL/GenBank/DDBJ databases">
        <title>Multicomponent nature underlies the extraordinary mechanical properties of spider dragline silk.</title>
        <authorList>
            <person name="Kono N."/>
            <person name="Nakamura H."/>
            <person name="Mori M."/>
            <person name="Yoshida Y."/>
            <person name="Ohtoshi R."/>
            <person name="Malay A.D."/>
            <person name="Moran D.A.P."/>
            <person name="Tomita M."/>
            <person name="Numata K."/>
            <person name="Arakawa K."/>
        </authorList>
    </citation>
    <scope>NUCLEOTIDE SEQUENCE</scope>
</reference>
<comment type="caution">
    <text evidence="1">The sequence shown here is derived from an EMBL/GenBank/DDBJ whole genome shotgun (WGS) entry which is preliminary data.</text>
</comment>
<dbReference type="AlphaFoldDB" id="A0A8X6NYP5"/>
<accession>A0A8X6NYP5</accession>
<evidence type="ECO:0000313" key="1">
    <source>
        <dbReference type="EMBL" id="GFT42948.1"/>
    </source>
</evidence>
<name>A0A8X6NYP5_NEPPI</name>
<organism evidence="1 2">
    <name type="scientific">Nephila pilipes</name>
    <name type="common">Giant wood spider</name>
    <name type="synonym">Nephila maculata</name>
    <dbReference type="NCBI Taxonomy" id="299642"/>
    <lineage>
        <taxon>Eukaryota</taxon>
        <taxon>Metazoa</taxon>
        <taxon>Ecdysozoa</taxon>
        <taxon>Arthropoda</taxon>
        <taxon>Chelicerata</taxon>
        <taxon>Arachnida</taxon>
        <taxon>Araneae</taxon>
        <taxon>Araneomorphae</taxon>
        <taxon>Entelegynae</taxon>
        <taxon>Araneoidea</taxon>
        <taxon>Nephilidae</taxon>
        <taxon>Nephila</taxon>
    </lineage>
</organism>
<dbReference type="EMBL" id="BMAW01015302">
    <property type="protein sequence ID" value="GFT42948.1"/>
    <property type="molecule type" value="Genomic_DNA"/>
</dbReference>
<sequence>MMLNFGDRTRTGVFSMIRIGNHGDIYPEGGYRTERIRNPDIAADIWDNQRRIIRLSPELNLVSFDPRPPEMEAGRHHHQSGVRHRSDFYFSGLMGRRQFPGGIRGSSLFVTNPKSGA</sequence>
<evidence type="ECO:0000313" key="2">
    <source>
        <dbReference type="Proteomes" id="UP000887013"/>
    </source>
</evidence>
<protein>
    <submittedName>
        <fullName evidence="1">Uncharacterized protein</fullName>
    </submittedName>
</protein>
<dbReference type="Proteomes" id="UP000887013">
    <property type="component" value="Unassembled WGS sequence"/>
</dbReference>
<gene>
    <name evidence="1" type="ORF">NPIL_538721</name>
</gene>
<proteinExistence type="predicted"/>
<keyword evidence="2" id="KW-1185">Reference proteome</keyword>